<dbReference type="AlphaFoldDB" id="A0A3R6ZYN1"/>
<evidence type="ECO:0000313" key="1">
    <source>
        <dbReference type="EMBL" id="RHW51307.1"/>
    </source>
</evidence>
<evidence type="ECO:0008006" key="3">
    <source>
        <dbReference type="Google" id="ProtNLM"/>
    </source>
</evidence>
<dbReference type="RefSeq" id="WP_118900848.1">
    <property type="nucleotide sequence ID" value="NZ_QOCR01000002.1"/>
</dbReference>
<protein>
    <recommendedName>
        <fullName evidence="3">DUF1642 domain-containing protein</fullName>
    </recommendedName>
</protein>
<dbReference type="EMBL" id="QOCR01000002">
    <property type="protein sequence ID" value="RHW51307.1"/>
    <property type="molecule type" value="Genomic_DNA"/>
</dbReference>
<organism evidence="1 2">
    <name type="scientific">Bombilactobacillus bombi</name>
    <dbReference type="NCBI Taxonomy" id="1303590"/>
    <lineage>
        <taxon>Bacteria</taxon>
        <taxon>Bacillati</taxon>
        <taxon>Bacillota</taxon>
        <taxon>Bacilli</taxon>
        <taxon>Lactobacillales</taxon>
        <taxon>Lactobacillaceae</taxon>
        <taxon>Bombilactobacillus</taxon>
    </lineage>
</organism>
<reference evidence="1 2" key="1">
    <citation type="submission" date="2018-07" db="EMBL/GenBank/DDBJ databases">
        <title>Genome sequences of six Lactobacillus spp. isolated from bumble bee guts.</title>
        <authorList>
            <person name="Motta E.V.S."/>
            <person name="Moran N.A."/>
        </authorList>
    </citation>
    <scope>NUCLEOTIDE SEQUENCE [LARGE SCALE GENOMIC DNA]</scope>
    <source>
        <strain evidence="1 2">BI-1.1</strain>
    </source>
</reference>
<evidence type="ECO:0000313" key="2">
    <source>
        <dbReference type="Proteomes" id="UP000284109"/>
    </source>
</evidence>
<proteinExistence type="predicted"/>
<keyword evidence="2" id="KW-1185">Reference proteome</keyword>
<accession>A0A3R6ZYN1</accession>
<comment type="caution">
    <text evidence="1">The sequence shown here is derived from an EMBL/GenBank/DDBJ whole genome shotgun (WGS) entry which is preliminary data.</text>
</comment>
<dbReference type="OrthoDB" id="121684at2"/>
<gene>
    <name evidence="1" type="ORF">DS831_04615</name>
</gene>
<dbReference type="Proteomes" id="UP000284109">
    <property type="component" value="Unassembled WGS sequence"/>
</dbReference>
<name>A0A3R6ZYN1_9LACO</name>
<sequence length="140" mass="16800">MNKVKVPKFMVNEIVNDVSNFKVSIDRRLKDSFSKFIRLREDLGTERLTDADKWIINNPSKYVLARENGYEVAEYYYIKFSFDTYDTYLKVVEPYYDFKIDFYKVDDKYQSTFTMEEIEKYLPQFKQFAVKVGDDDGCDD</sequence>